<evidence type="ECO:0000313" key="3">
    <source>
        <dbReference type="Proteomes" id="UP000729402"/>
    </source>
</evidence>
<proteinExistence type="predicted"/>
<keyword evidence="3" id="KW-1185">Reference proteome</keyword>
<feature type="compositionally biased region" description="Acidic residues" evidence="1">
    <location>
        <begin position="54"/>
        <end position="65"/>
    </location>
</feature>
<dbReference type="EMBL" id="JAAALK010000079">
    <property type="protein sequence ID" value="KAG8095822.1"/>
    <property type="molecule type" value="Genomic_DNA"/>
</dbReference>
<feature type="region of interest" description="Disordered" evidence="1">
    <location>
        <begin position="30"/>
        <end position="74"/>
    </location>
</feature>
<sequence>MTMEVGVVVITICNPPVNALHPISKPPLSSKTLASAGAPLPAATTKSQTLVRQEEEELDEGEVAWEECPQAVLS</sequence>
<reference evidence="2" key="2">
    <citation type="submission" date="2021-02" db="EMBL/GenBank/DDBJ databases">
        <authorList>
            <person name="Kimball J.A."/>
            <person name="Haas M.W."/>
            <person name="Macchietto M."/>
            <person name="Kono T."/>
            <person name="Duquette J."/>
            <person name="Shao M."/>
        </authorList>
    </citation>
    <scope>NUCLEOTIDE SEQUENCE</scope>
    <source>
        <tissue evidence="2">Fresh leaf tissue</tissue>
    </source>
</reference>
<comment type="caution">
    <text evidence="2">The sequence shown here is derived from an EMBL/GenBank/DDBJ whole genome shotgun (WGS) entry which is preliminary data.</text>
</comment>
<dbReference type="Proteomes" id="UP000729402">
    <property type="component" value="Unassembled WGS sequence"/>
</dbReference>
<name>A0A8J5WVR9_ZIZPA</name>
<protein>
    <submittedName>
        <fullName evidence="2">Uncharacterized protein</fullName>
    </submittedName>
</protein>
<reference evidence="2" key="1">
    <citation type="journal article" date="2021" name="bioRxiv">
        <title>Whole Genome Assembly and Annotation of Northern Wild Rice, Zizania palustris L., Supports a Whole Genome Duplication in the Zizania Genus.</title>
        <authorList>
            <person name="Haas M."/>
            <person name="Kono T."/>
            <person name="Macchietto M."/>
            <person name="Millas R."/>
            <person name="McGilp L."/>
            <person name="Shao M."/>
            <person name="Duquette J."/>
            <person name="Hirsch C.N."/>
            <person name="Kimball J."/>
        </authorList>
    </citation>
    <scope>NUCLEOTIDE SEQUENCE</scope>
    <source>
        <tissue evidence="2">Fresh leaf tissue</tissue>
    </source>
</reference>
<gene>
    <name evidence="2" type="ORF">GUJ93_ZPchr0013g34078</name>
</gene>
<evidence type="ECO:0000313" key="2">
    <source>
        <dbReference type="EMBL" id="KAG8095822.1"/>
    </source>
</evidence>
<organism evidence="2 3">
    <name type="scientific">Zizania palustris</name>
    <name type="common">Northern wild rice</name>
    <dbReference type="NCBI Taxonomy" id="103762"/>
    <lineage>
        <taxon>Eukaryota</taxon>
        <taxon>Viridiplantae</taxon>
        <taxon>Streptophyta</taxon>
        <taxon>Embryophyta</taxon>
        <taxon>Tracheophyta</taxon>
        <taxon>Spermatophyta</taxon>
        <taxon>Magnoliopsida</taxon>
        <taxon>Liliopsida</taxon>
        <taxon>Poales</taxon>
        <taxon>Poaceae</taxon>
        <taxon>BOP clade</taxon>
        <taxon>Oryzoideae</taxon>
        <taxon>Oryzeae</taxon>
        <taxon>Zizaniinae</taxon>
        <taxon>Zizania</taxon>
    </lineage>
</organism>
<dbReference type="AlphaFoldDB" id="A0A8J5WVR9"/>
<accession>A0A8J5WVR9</accession>
<evidence type="ECO:0000256" key="1">
    <source>
        <dbReference type="SAM" id="MobiDB-lite"/>
    </source>
</evidence>
<dbReference type="OrthoDB" id="783073at2759"/>